<feature type="region of interest" description="Disordered" evidence="1">
    <location>
        <begin position="600"/>
        <end position="650"/>
    </location>
</feature>
<proteinExistence type="predicted"/>
<evidence type="ECO:0000313" key="3">
    <source>
        <dbReference type="EMBL" id="OBZ70606.1"/>
    </source>
</evidence>
<sequence>MSYVLARPSTPNTRDSAHSDRIPCRQPFMRPCVPSTQIPLPFPLLHSLLTSPTCIQETRATGSTLPSTSSSTTTPCVSVVLASTSTPPSSAETSFSTLSEPTSIKEITLQFRGKATLPVSATESLSLSSSPLTLAAICFRSSCKLGFPPSSVYTSALGGASVQYKLRAHAARGGFGLTHRDFTAIHPISIMRGFGTEALEYQQTLEIENTWPEKLMYSIMIPHKAWAAGERVIAVVKFSPLVKGARVLSVTTTLNETVKLYARTGPQENTRIVSSTRHEIVDGKAVCMDEQHHPCRIPLLHHSAHTSRQSTSVPGSPGYLPNGFPHQGTSSGYFSPISRHDSPTHTPPELAPLTVTRSNSSASSGPSSRPSTVSSTSVSATQPPPPSVNTQRLSVPVEEGFSSAETDLEPSSDIITTLTIEVPINTTPSHSLEPIQVSHRIRWSILIGNLDGHTSELRCSLPIHVLDNRLYDEARAATLQTRRLLLGSQDIDGGSAVGTTARSVGRRHGPPHYPAHVRDRVANAFLPDSAPHVCPAGRIRKFLWHPLPAALETWAITGHNMSALPRDHLPQEPVPGAQPLEWVNTELLLSLGREAPEAIPPASMQRATPPHRTPPESSAASRPESHLPSRRNSRSNSRASSPERGSRDLGGMAVVAGPHLAGETFVHGHSTASRNVNGLFNIAMKPFTSLTSTFSLASRSGSHANLQARALAAHICVDVHRESQCGSSAASRADDEPGVAAHAFTQVRTTRWQAGVPRGRDHSFVKLAWTPEL</sequence>
<protein>
    <recommendedName>
        <fullName evidence="2">Arrestin C-terminal-like domain-containing protein</fullName>
    </recommendedName>
</protein>
<feature type="compositionally biased region" description="Low complexity" evidence="1">
    <location>
        <begin position="356"/>
        <end position="381"/>
    </location>
</feature>
<evidence type="ECO:0000256" key="1">
    <source>
        <dbReference type="SAM" id="MobiDB-lite"/>
    </source>
</evidence>
<dbReference type="EMBL" id="LUGG01000013">
    <property type="protein sequence ID" value="OBZ70606.1"/>
    <property type="molecule type" value="Genomic_DNA"/>
</dbReference>
<dbReference type="InterPro" id="IPR011022">
    <property type="entry name" value="Arrestin_C-like"/>
</dbReference>
<comment type="caution">
    <text evidence="3">The sequence shown here is derived from an EMBL/GenBank/DDBJ whole genome shotgun (WGS) entry which is preliminary data.</text>
</comment>
<name>A0A1C7M2I9_GRIFR</name>
<evidence type="ECO:0000259" key="2">
    <source>
        <dbReference type="SMART" id="SM01017"/>
    </source>
</evidence>
<accession>A0A1C7M2I9</accession>
<dbReference type="OrthoDB" id="2333384at2759"/>
<organism evidence="3 4">
    <name type="scientific">Grifola frondosa</name>
    <name type="common">Maitake</name>
    <name type="synonym">Polyporus frondosus</name>
    <dbReference type="NCBI Taxonomy" id="5627"/>
    <lineage>
        <taxon>Eukaryota</taxon>
        <taxon>Fungi</taxon>
        <taxon>Dikarya</taxon>
        <taxon>Basidiomycota</taxon>
        <taxon>Agaricomycotina</taxon>
        <taxon>Agaricomycetes</taxon>
        <taxon>Polyporales</taxon>
        <taxon>Grifolaceae</taxon>
        <taxon>Grifola</taxon>
    </lineage>
</organism>
<dbReference type="SMART" id="SM01017">
    <property type="entry name" value="Arrestin_C"/>
    <property type="match status" value="1"/>
</dbReference>
<keyword evidence="4" id="KW-1185">Reference proteome</keyword>
<feature type="region of interest" description="Disordered" evidence="1">
    <location>
        <begin position="306"/>
        <end position="410"/>
    </location>
</feature>
<reference evidence="3 4" key="1">
    <citation type="submission" date="2016-03" db="EMBL/GenBank/DDBJ databases">
        <title>Whole genome sequencing of Grifola frondosa 9006-11.</title>
        <authorList>
            <person name="Min B."/>
            <person name="Park H."/>
            <person name="Kim J.-G."/>
            <person name="Cho H."/>
            <person name="Oh Y.-L."/>
            <person name="Kong W.-S."/>
            <person name="Choi I.-G."/>
        </authorList>
    </citation>
    <scope>NUCLEOTIDE SEQUENCE [LARGE SCALE GENOMIC DNA]</scope>
    <source>
        <strain evidence="3 4">9006-11</strain>
    </source>
</reference>
<dbReference type="AlphaFoldDB" id="A0A1C7M2I9"/>
<dbReference type="Proteomes" id="UP000092993">
    <property type="component" value="Unassembled WGS sequence"/>
</dbReference>
<feature type="domain" description="Arrestin C-terminal-like" evidence="2">
    <location>
        <begin position="211"/>
        <end position="470"/>
    </location>
</feature>
<evidence type="ECO:0000313" key="4">
    <source>
        <dbReference type="Proteomes" id="UP000092993"/>
    </source>
</evidence>
<feature type="region of interest" description="Disordered" evidence="1">
    <location>
        <begin position="1"/>
        <end position="22"/>
    </location>
</feature>
<gene>
    <name evidence="3" type="ORF">A0H81_09239</name>
</gene>
<dbReference type="STRING" id="5627.A0A1C7M2I9"/>